<proteinExistence type="predicted"/>
<evidence type="ECO:0000256" key="1">
    <source>
        <dbReference type="SAM" id="MobiDB-lite"/>
    </source>
</evidence>
<dbReference type="EMBL" id="LS398110">
    <property type="protein sequence ID" value="SPP93195.1"/>
    <property type="molecule type" value="Genomic_DNA"/>
</dbReference>
<dbReference type="Proteomes" id="UP000246085">
    <property type="component" value="Chromosome BRAD3257"/>
</dbReference>
<organism evidence="2 3">
    <name type="scientific">Bradyrhizobium vignae</name>
    <dbReference type="NCBI Taxonomy" id="1549949"/>
    <lineage>
        <taxon>Bacteria</taxon>
        <taxon>Pseudomonadati</taxon>
        <taxon>Pseudomonadota</taxon>
        <taxon>Alphaproteobacteria</taxon>
        <taxon>Hyphomicrobiales</taxon>
        <taxon>Nitrobacteraceae</taxon>
        <taxon>Bradyrhizobium</taxon>
    </lineage>
</organism>
<name>A0A2U3PVL8_9BRAD</name>
<dbReference type="AlphaFoldDB" id="A0A2U3PVL8"/>
<sequence length="49" mass="5579">MSPDKDHEADQYEEVNMTDTAQTDRSMRRIGVMFGASEGDPQVTKYLRA</sequence>
<feature type="region of interest" description="Disordered" evidence="1">
    <location>
        <begin position="1"/>
        <end position="26"/>
    </location>
</feature>
<feature type="compositionally biased region" description="Basic and acidic residues" evidence="1">
    <location>
        <begin position="1"/>
        <end position="10"/>
    </location>
</feature>
<dbReference type="KEGG" id="bvz:BRAD3257_2110"/>
<reference evidence="2 3" key="1">
    <citation type="submission" date="2018-03" db="EMBL/GenBank/DDBJ databases">
        <authorList>
            <person name="Gully D."/>
        </authorList>
    </citation>
    <scope>NUCLEOTIDE SEQUENCE [LARGE SCALE GENOMIC DNA]</scope>
    <source>
        <strain evidence="2">ORS3257</strain>
    </source>
</reference>
<gene>
    <name evidence="2" type="ORF">BRAD3257_2110</name>
</gene>
<evidence type="ECO:0000313" key="2">
    <source>
        <dbReference type="EMBL" id="SPP93195.1"/>
    </source>
</evidence>
<protein>
    <submittedName>
        <fullName evidence="2">Uncharacterized protein</fullName>
    </submittedName>
</protein>
<accession>A0A2U3PVL8</accession>
<evidence type="ECO:0000313" key="3">
    <source>
        <dbReference type="Proteomes" id="UP000246085"/>
    </source>
</evidence>